<feature type="domain" description="Solute-binding protein family 5" evidence="1">
    <location>
        <begin position="90"/>
        <end position="492"/>
    </location>
</feature>
<accession>A0A931DQT7</accession>
<reference evidence="2" key="1">
    <citation type="submission" date="2020-11" db="EMBL/GenBank/DDBJ databases">
        <title>Sequencing the genomes of 1000 actinobacteria strains.</title>
        <authorList>
            <person name="Klenk H.-P."/>
        </authorList>
    </citation>
    <scope>NUCLEOTIDE SEQUENCE</scope>
    <source>
        <strain evidence="2">DSM 43175</strain>
    </source>
</reference>
<dbReference type="PANTHER" id="PTHR30290">
    <property type="entry name" value="PERIPLASMIC BINDING COMPONENT OF ABC TRANSPORTER"/>
    <property type="match status" value="1"/>
</dbReference>
<dbReference type="EMBL" id="JADOUA010000001">
    <property type="protein sequence ID" value="MBG6092292.1"/>
    <property type="molecule type" value="Genomic_DNA"/>
</dbReference>
<proteinExistence type="predicted"/>
<dbReference type="InterPro" id="IPR000914">
    <property type="entry name" value="SBP_5_dom"/>
</dbReference>
<dbReference type="PANTHER" id="PTHR30290:SF83">
    <property type="entry name" value="ABC TRANSPORTER SUBSTRATE-BINDING PROTEIN"/>
    <property type="match status" value="1"/>
</dbReference>
<dbReference type="InterPro" id="IPR039424">
    <property type="entry name" value="SBP_5"/>
</dbReference>
<dbReference type="Proteomes" id="UP000614047">
    <property type="component" value="Unassembled WGS sequence"/>
</dbReference>
<dbReference type="GO" id="GO:1904680">
    <property type="term" value="F:peptide transmembrane transporter activity"/>
    <property type="evidence" value="ECO:0007669"/>
    <property type="project" value="TreeGrafter"/>
</dbReference>
<dbReference type="GO" id="GO:0015833">
    <property type="term" value="P:peptide transport"/>
    <property type="evidence" value="ECO:0007669"/>
    <property type="project" value="TreeGrafter"/>
</dbReference>
<dbReference type="CDD" id="cd08506">
    <property type="entry name" value="PBP2_clavulanate_OppA2"/>
    <property type="match status" value="1"/>
</dbReference>
<evidence type="ECO:0000313" key="3">
    <source>
        <dbReference type="Proteomes" id="UP000614047"/>
    </source>
</evidence>
<evidence type="ECO:0000313" key="2">
    <source>
        <dbReference type="EMBL" id="MBG6092292.1"/>
    </source>
</evidence>
<evidence type="ECO:0000259" key="1">
    <source>
        <dbReference type="Pfam" id="PF00496"/>
    </source>
</evidence>
<dbReference type="InterPro" id="IPR030678">
    <property type="entry name" value="Peptide/Ni-bd"/>
</dbReference>
<dbReference type="Gene3D" id="3.40.190.10">
    <property type="entry name" value="Periplasmic binding protein-like II"/>
    <property type="match status" value="1"/>
</dbReference>
<dbReference type="PIRSF" id="PIRSF002741">
    <property type="entry name" value="MppA"/>
    <property type="match status" value="1"/>
</dbReference>
<dbReference type="GO" id="GO:0042597">
    <property type="term" value="C:periplasmic space"/>
    <property type="evidence" value="ECO:0007669"/>
    <property type="project" value="UniProtKB-ARBA"/>
</dbReference>
<gene>
    <name evidence="2" type="ORF">IW256_006405</name>
</gene>
<dbReference type="PROSITE" id="PS51257">
    <property type="entry name" value="PROKAR_LIPOPROTEIN"/>
    <property type="match status" value="1"/>
</dbReference>
<dbReference type="GO" id="GO:0043190">
    <property type="term" value="C:ATP-binding cassette (ABC) transporter complex"/>
    <property type="evidence" value="ECO:0007669"/>
    <property type="project" value="InterPro"/>
</dbReference>
<dbReference type="SUPFAM" id="SSF53850">
    <property type="entry name" value="Periplasmic binding protein-like II"/>
    <property type="match status" value="1"/>
</dbReference>
<sequence>MAGETFRVTAGLAGLALGLTACGGGKQPAGIPTGPPREGGTLRIIGSSDVEHLDTASGNSVGAYGLTRTFARPLFGTKASNDFDETVPLQPDMAAEIPTRENGGVSKDGRTYTVRLREGVRWNTRPPRPVTAGDFIRGFKRLCNPAAPSSGKGYYISTIKGMDDYCDGFGEVDAKSAEAIAAYQNEHDIEGLTAEDDHTLVFRLDRPASDFLNLLALQFTAAAPQEYDRYVPDSAEFRRNTVSDGPYQITEYRPSGSYVLSRNPVWRRDTDPLRGRYVDRIQITLGQDSPQVVQQQLEAGTADLAWDHPVPTSAIPRLRRARDPRFAIRDTPSNSPYVVFNTRSPSNGGALGEVRVRRALQYAVDRTALIKIVGGPEVAEPLHTVIPPGNSGYAPANPYPTAGEAGDPARCRRLLAEAGHPDGLELNFPYRTNSVHKLIAESLAANLKDCGVSTRLTPDAGGTFYGKTISSPDKAAQGAWDIAAPGWTPDWYGNNGRSIIQPLFDGRTYGPGSTNYGGYDDFQVNGLIDAALTAPDPSRAAGYWQMADKKIMEDAAIVPLLNRSHPIFHSSRVGGALFLPTTAGYDYTRIWLAGG</sequence>
<protein>
    <submittedName>
        <fullName evidence="2">Peptide/nickel transport system substrate-binding protein</fullName>
    </submittedName>
</protein>
<dbReference type="Pfam" id="PF00496">
    <property type="entry name" value="SBP_bac_5"/>
    <property type="match status" value="1"/>
</dbReference>
<name>A0A931DQT7_9ACTN</name>
<keyword evidence="3" id="KW-1185">Reference proteome</keyword>
<dbReference type="AlphaFoldDB" id="A0A931DQT7"/>
<dbReference type="RefSeq" id="WP_197014495.1">
    <property type="nucleotide sequence ID" value="NZ_BAABES010000012.1"/>
</dbReference>
<dbReference type="Gene3D" id="3.10.105.10">
    <property type="entry name" value="Dipeptide-binding Protein, Domain 3"/>
    <property type="match status" value="1"/>
</dbReference>
<organism evidence="2 3">
    <name type="scientific">Actinomadura viridis</name>
    <dbReference type="NCBI Taxonomy" id="58110"/>
    <lineage>
        <taxon>Bacteria</taxon>
        <taxon>Bacillati</taxon>
        <taxon>Actinomycetota</taxon>
        <taxon>Actinomycetes</taxon>
        <taxon>Streptosporangiales</taxon>
        <taxon>Thermomonosporaceae</taxon>
        <taxon>Actinomadura</taxon>
    </lineage>
</organism>
<comment type="caution">
    <text evidence="2">The sequence shown here is derived from an EMBL/GenBank/DDBJ whole genome shotgun (WGS) entry which is preliminary data.</text>
</comment>